<dbReference type="Proteomes" id="UP000887565">
    <property type="component" value="Unplaced"/>
</dbReference>
<proteinExistence type="predicted"/>
<keyword evidence="1" id="KW-1185">Reference proteome</keyword>
<evidence type="ECO:0000313" key="1">
    <source>
        <dbReference type="Proteomes" id="UP000887565"/>
    </source>
</evidence>
<evidence type="ECO:0000313" key="2">
    <source>
        <dbReference type="WBParaSite" id="nRc.2.0.1.t33308-RA"/>
    </source>
</evidence>
<dbReference type="WBParaSite" id="nRc.2.0.1.t33308-RA">
    <property type="protein sequence ID" value="nRc.2.0.1.t33308-RA"/>
    <property type="gene ID" value="nRc.2.0.1.g33308"/>
</dbReference>
<accession>A0A915K4Q1</accession>
<sequence length="63" mass="7383">MLDYLALIIRKLLVLEDSLLRQSNTMVAEQRYDQSCDLGYRYDRGATIGHQWSHMTNQLCPTH</sequence>
<organism evidence="1 2">
    <name type="scientific">Romanomermis culicivorax</name>
    <name type="common">Nematode worm</name>
    <dbReference type="NCBI Taxonomy" id="13658"/>
    <lineage>
        <taxon>Eukaryota</taxon>
        <taxon>Metazoa</taxon>
        <taxon>Ecdysozoa</taxon>
        <taxon>Nematoda</taxon>
        <taxon>Enoplea</taxon>
        <taxon>Dorylaimia</taxon>
        <taxon>Mermithida</taxon>
        <taxon>Mermithoidea</taxon>
        <taxon>Mermithidae</taxon>
        <taxon>Romanomermis</taxon>
    </lineage>
</organism>
<protein>
    <submittedName>
        <fullName evidence="2">Uncharacterized protein</fullName>
    </submittedName>
</protein>
<name>A0A915K4Q1_ROMCU</name>
<reference evidence="2" key="1">
    <citation type="submission" date="2022-11" db="UniProtKB">
        <authorList>
            <consortium name="WormBaseParasite"/>
        </authorList>
    </citation>
    <scope>IDENTIFICATION</scope>
</reference>
<dbReference type="AlphaFoldDB" id="A0A915K4Q1"/>